<reference evidence="5" key="1">
    <citation type="submission" date="2019-04" db="EMBL/GenBank/DDBJ databases">
        <title>Evolution of Biomass-Degrading Anaerobic Consortia Revealed by Metagenomics.</title>
        <authorList>
            <person name="Peng X."/>
        </authorList>
    </citation>
    <scope>NUCLEOTIDE SEQUENCE</scope>
    <source>
        <strain evidence="5">SIG66</strain>
    </source>
</reference>
<name>A0A928DP55_9BACT</name>
<evidence type="ECO:0000256" key="3">
    <source>
        <dbReference type="ARBA" id="ARBA00023002"/>
    </source>
</evidence>
<dbReference type="Proteomes" id="UP000725649">
    <property type="component" value="Unassembled WGS sequence"/>
</dbReference>
<evidence type="ECO:0000256" key="1">
    <source>
        <dbReference type="ARBA" id="ARBA00004496"/>
    </source>
</evidence>
<feature type="domain" description="Nitroreductase" evidence="4">
    <location>
        <begin position="11"/>
        <end position="179"/>
    </location>
</feature>
<gene>
    <name evidence="5" type="ORF">E7027_04650</name>
</gene>
<accession>A0A928DP55</accession>
<dbReference type="AlphaFoldDB" id="A0A928DP55"/>
<proteinExistence type="predicted"/>
<dbReference type="InterPro" id="IPR029479">
    <property type="entry name" value="Nitroreductase"/>
</dbReference>
<dbReference type="InterPro" id="IPR000415">
    <property type="entry name" value="Nitroreductase-like"/>
</dbReference>
<dbReference type="CDD" id="cd02140">
    <property type="entry name" value="Frm2-like"/>
    <property type="match status" value="1"/>
</dbReference>
<keyword evidence="2" id="KW-0963">Cytoplasm</keyword>
<comment type="caution">
    <text evidence="5">The sequence shown here is derived from an EMBL/GenBank/DDBJ whole genome shotgun (WGS) entry which is preliminary data.</text>
</comment>
<sequence>MEKENCFLRAVKQRRTRYALTDKSPIGDDKIKEIIRVALAHAPSAFNSQSARLAVLFGKYHKKFWQITKDALRKIVSAENFAETEKKIDSFSAARGTILFFEDWGTVEGLQGKFPTYKDNFPLWAYQSNGMLEFIIWTAFAEVGLGASLQHYNPLVDEQVRREYGLPSSWKLIAQMPFGEPFAPPENKDFLPIDERVKVWE</sequence>
<dbReference type="InterPro" id="IPR033877">
    <property type="entry name" value="Frm2/Hbn1"/>
</dbReference>
<evidence type="ECO:0000313" key="6">
    <source>
        <dbReference type="Proteomes" id="UP000725649"/>
    </source>
</evidence>
<organism evidence="5 6">
    <name type="scientific">Candidatus Avelusimicrobium gallicola</name>
    <dbReference type="NCBI Taxonomy" id="2562704"/>
    <lineage>
        <taxon>Bacteria</taxon>
        <taxon>Pseudomonadati</taxon>
        <taxon>Elusimicrobiota</taxon>
        <taxon>Elusimicrobia</taxon>
        <taxon>Elusimicrobiales</taxon>
        <taxon>Elusimicrobiaceae</taxon>
        <taxon>Candidatus Avelusimicrobium</taxon>
    </lineage>
</organism>
<dbReference type="FunFam" id="3.40.109.10:FF:000001">
    <property type="entry name" value="Nitroreductase family"/>
    <property type="match status" value="1"/>
</dbReference>
<dbReference type="Gene3D" id="3.40.109.10">
    <property type="entry name" value="NADH Oxidase"/>
    <property type="match status" value="1"/>
</dbReference>
<dbReference type="EMBL" id="SUVG01000005">
    <property type="protein sequence ID" value="MBE6421403.1"/>
    <property type="molecule type" value="Genomic_DNA"/>
</dbReference>
<dbReference type="PANTHER" id="PTHR43035:SF1">
    <property type="entry name" value="FATTY ACID REPRESSION MUTANT PROTEIN 2-RELATED"/>
    <property type="match status" value="1"/>
</dbReference>
<dbReference type="GO" id="GO:0016491">
    <property type="term" value="F:oxidoreductase activity"/>
    <property type="evidence" value="ECO:0007669"/>
    <property type="project" value="UniProtKB-KW"/>
</dbReference>
<dbReference type="GO" id="GO:0034599">
    <property type="term" value="P:cellular response to oxidative stress"/>
    <property type="evidence" value="ECO:0007669"/>
    <property type="project" value="InterPro"/>
</dbReference>
<dbReference type="PANTHER" id="PTHR43035">
    <property type="entry name" value="FATTY ACID REPRESSION MUTANT PROTEIN 2-RELATED"/>
    <property type="match status" value="1"/>
</dbReference>
<evidence type="ECO:0000313" key="5">
    <source>
        <dbReference type="EMBL" id="MBE6421403.1"/>
    </source>
</evidence>
<dbReference type="Pfam" id="PF00881">
    <property type="entry name" value="Nitroreductase"/>
    <property type="match status" value="1"/>
</dbReference>
<dbReference type="SUPFAM" id="SSF55469">
    <property type="entry name" value="FMN-dependent nitroreductase-like"/>
    <property type="match status" value="1"/>
</dbReference>
<protein>
    <submittedName>
        <fullName evidence="5">Nitroreductase family protein</fullName>
    </submittedName>
</protein>
<dbReference type="GO" id="GO:0005737">
    <property type="term" value="C:cytoplasm"/>
    <property type="evidence" value="ECO:0007669"/>
    <property type="project" value="UniProtKB-SubCell"/>
</dbReference>
<evidence type="ECO:0000256" key="2">
    <source>
        <dbReference type="ARBA" id="ARBA00022490"/>
    </source>
</evidence>
<comment type="subcellular location">
    <subcellularLocation>
        <location evidence="1">Cytoplasm</location>
    </subcellularLocation>
</comment>
<keyword evidence="3" id="KW-0560">Oxidoreductase</keyword>
<evidence type="ECO:0000259" key="4">
    <source>
        <dbReference type="Pfam" id="PF00881"/>
    </source>
</evidence>